<dbReference type="OrthoDB" id="9795302at2"/>
<dbReference type="SUPFAM" id="SSF46548">
    <property type="entry name" value="alpha-helical ferredoxin"/>
    <property type="match status" value="1"/>
</dbReference>
<dbReference type="AlphaFoldDB" id="A0A1Z4EJ71"/>
<evidence type="ECO:0000313" key="2">
    <source>
        <dbReference type="Proteomes" id="UP000217736"/>
    </source>
</evidence>
<dbReference type="PROSITE" id="PS51379">
    <property type="entry name" value="4FE4S_FER_2"/>
    <property type="match status" value="2"/>
</dbReference>
<dbReference type="InterPro" id="IPR017896">
    <property type="entry name" value="4Fe4S_Fe-S-bd"/>
</dbReference>
<dbReference type="RefSeq" id="WP_096444500.1">
    <property type="nucleotide sequence ID" value="NZ_AP018164.1"/>
</dbReference>
<proteinExistence type="predicted"/>
<protein>
    <submittedName>
        <fullName evidence="1">4Fe-4S ferredoxin</fullName>
    </submittedName>
</protein>
<name>A0A1Z4EJ71_9MYCO</name>
<reference evidence="2" key="1">
    <citation type="submission" date="2017-06" db="EMBL/GenBank/DDBJ databases">
        <title>Complete Genome Sequence of Mycobacterium shigaense.</title>
        <authorList>
            <person name="Fukano H."/>
            <person name="Yoshida M."/>
            <person name="Kazumi Y."/>
            <person name="Ogura Y."/>
            <person name="Mitarai S."/>
            <person name="Hayashi T."/>
            <person name="Hoshino Y."/>
        </authorList>
    </citation>
    <scope>NUCLEOTIDE SEQUENCE [LARGE SCALE GENOMIC DNA]</scope>
    <source>
        <strain evidence="2">UN-152</strain>
    </source>
</reference>
<dbReference type="KEGG" id="mshg:MSG_02857"/>
<dbReference type="InterPro" id="IPR017900">
    <property type="entry name" value="4Fe4S_Fe_S_CS"/>
</dbReference>
<dbReference type="Proteomes" id="UP000217736">
    <property type="component" value="Chromosome"/>
</dbReference>
<organism evidence="1 2">
    <name type="scientific">Mycobacterium shigaense</name>
    <dbReference type="NCBI Taxonomy" id="722731"/>
    <lineage>
        <taxon>Bacteria</taxon>
        <taxon>Bacillati</taxon>
        <taxon>Actinomycetota</taxon>
        <taxon>Actinomycetes</taxon>
        <taxon>Mycobacteriales</taxon>
        <taxon>Mycobacteriaceae</taxon>
        <taxon>Mycobacterium</taxon>
        <taxon>Mycobacterium simiae complex</taxon>
    </lineage>
</organism>
<evidence type="ECO:0000313" key="1">
    <source>
        <dbReference type="EMBL" id="BAX93001.1"/>
    </source>
</evidence>
<dbReference type="InterPro" id="IPR009051">
    <property type="entry name" value="Helical_ferredxn"/>
</dbReference>
<accession>A0A1Z4EJ71</accession>
<dbReference type="EMBL" id="AP018164">
    <property type="protein sequence ID" value="BAX93001.1"/>
    <property type="molecule type" value="Genomic_DNA"/>
</dbReference>
<dbReference type="Gene3D" id="1.10.1060.10">
    <property type="entry name" value="Alpha-helical ferredoxin"/>
    <property type="match status" value="1"/>
</dbReference>
<dbReference type="Pfam" id="PF17179">
    <property type="entry name" value="Fer4_22"/>
    <property type="match status" value="1"/>
</dbReference>
<dbReference type="PANTHER" id="PTHR40447:SF1">
    <property type="entry name" value="ANAEROBIC SULFITE REDUCTASE SUBUNIT A"/>
    <property type="match status" value="1"/>
</dbReference>
<keyword evidence="2" id="KW-1185">Reference proteome</keyword>
<dbReference type="PROSITE" id="PS00198">
    <property type="entry name" value="4FE4S_FER_1"/>
    <property type="match status" value="2"/>
</dbReference>
<sequence length="376" mass="41233">MSGYGEASSTALLDAAALHRLVRVLLERGYRVIGPTLRDNAIELAELESGDELPYGWGVDVGPGHYRVRRRDDNAAFGHSAGPQSWKQYLHPPRQRVWAGTRDGAGTAAPDEFPRYAFLGVRGCDLAAIRTLDRVLGTSAYPDNSFVGRRRQIFVVAVNCTEPGGLCFCTSMGTGPGVGPGYDLALTERLHGDAPYYLVGVGSQEGAEVLEAIPHEFASAEETRCAREEVDSAADRMGRQMPDTDLRRLLVRSRESAQWDDVASRCLTCGNCTMVCPTCFCTSTEDVSDLMGEHAERWRSWASCFEMDFTFIHGGGSVRQSGASRYRHWLTHKLSTWHDQFGMSGCVGCGRCIAWCPTGIDITVEMNKMAEAAQDD</sequence>
<gene>
    <name evidence="1" type="ORF">MSG_02857</name>
</gene>
<dbReference type="GO" id="GO:0051536">
    <property type="term" value="F:iron-sulfur cluster binding"/>
    <property type="evidence" value="ECO:0007669"/>
    <property type="project" value="InterPro"/>
</dbReference>
<dbReference type="PANTHER" id="PTHR40447">
    <property type="entry name" value="ANAEROBIC SULFITE REDUCTASE SUBUNIT A"/>
    <property type="match status" value="1"/>
</dbReference>